<keyword evidence="2" id="KW-0645">Protease</keyword>
<dbReference type="SUPFAM" id="SSF54001">
    <property type="entry name" value="Cysteine proteinases"/>
    <property type="match status" value="1"/>
</dbReference>
<dbReference type="InterPro" id="IPR013589">
    <property type="entry name" value="Bac_transglu_N"/>
</dbReference>
<dbReference type="EMBL" id="JACIJC010000003">
    <property type="protein sequence ID" value="MBB5686142.1"/>
    <property type="molecule type" value="Genomic_DNA"/>
</dbReference>
<dbReference type="AlphaFoldDB" id="A0A7W9AIK1"/>
<dbReference type="PANTHER" id="PTHR33490:SF6">
    <property type="entry name" value="SLL1049 PROTEIN"/>
    <property type="match status" value="1"/>
</dbReference>
<dbReference type="Proteomes" id="UP000549617">
    <property type="component" value="Unassembled WGS sequence"/>
</dbReference>
<evidence type="ECO:0000313" key="2">
    <source>
        <dbReference type="EMBL" id="MBB5686142.1"/>
    </source>
</evidence>
<evidence type="ECO:0000313" key="3">
    <source>
        <dbReference type="Proteomes" id="UP000549617"/>
    </source>
</evidence>
<dbReference type="Pfam" id="PF01841">
    <property type="entry name" value="Transglut_core"/>
    <property type="match status" value="1"/>
</dbReference>
<gene>
    <name evidence="2" type="ORF">FHS49_002158</name>
</gene>
<dbReference type="InterPro" id="IPR002931">
    <property type="entry name" value="Transglutaminase-like"/>
</dbReference>
<reference evidence="2 3" key="1">
    <citation type="submission" date="2020-08" db="EMBL/GenBank/DDBJ databases">
        <title>Genomic Encyclopedia of Type Strains, Phase IV (KMG-IV): sequencing the most valuable type-strain genomes for metagenomic binning, comparative biology and taxonomic classification.</title>
        <authorList>
            <person name="Goeker M."/>
        </authorList>
    </citation>
    <scope>NUCLEOTIDE SEQUENCE [LARGE SCALE GENOMIC DNA]</scope>
    <source>
        <strain evidence="2 3">DSM 25079</strain>
    </source>
</reference>
<dbReference type="SMART" id="SM00460">
    <property type="entry name" value="TGc"/>
    <property type="match status" value="1"/>
</dbReference>
<dbReference type="Gene3D" id="3.10.620.30">
    <property type="match status" value="1"/>
</dbReference>
<keyword evidence="2" id="KW-0378">Hydrolase</keyword>
<dbReference type="GO" id="GO:0006508">
    <property type="term" value="P:proteolysis"/>
    <property type="evidence" value="ECO:0007669"/>
    <property type="project" value="UniProtKB-KW"/>
</dbReference>
<dbReference type="RefSeq" id="WP_184018213.1">
    <property type="nucleotide sequence ID" value="NZ_JACIJC010000003.1"/>
</dbReference>
<feature type="domain" description="Transglutaminase-like" evidence="1">
    <location>
        <begin position="159"/>
        <end position="224"/>
    </location>
</feature>
<dbReference type="Pfam" id="PF08379">
    <property type="entry name" value="Bact_transglu_N"/>
    <property type="match status" value="1"/>
</dbReference>
<evidence type="ECO:0000259" key="1">
    <source>
        <dbReference type="SMART" id="SM00460"/>
    </source>
</evidence>
<sequence length="274" mass="29697">MHLTIDYRTDYRFTQPQTRVIQLLRVTPCSHAGQTVVNWALDVDCDARLRSQVDGYGNKVTMLYVPGPVDHVSVKVSGEVFTDDTAGVIRDAPEPLPPAVFLRSTPLSAPSTAIRNLAKDLQRVEKDELSRLHLLNRELNRSLSFDPGKTQVDTDAATAFDAGHGVCQDFAHIFCAAARLMGAPARYISGHLYRRDGAEQQPAAHAWVEAHIDGFGWIGFDPANGISADDAYIRVAAGLDYSGAAPLAGARTGGGSESLEVGVRVRMAQSQQQN</sequence>
<keyword evidence="3" id="KW-1185">Reference proteome</keyword>
<dbReference type="GO" id="GO:0008233">
    <property type="term" value="F:peptidase activity"/>
    <property type="evidence" value="ECO:0007669"/>
    <property type="project" value="UniProtKB-KW"/>
</dbReference>
<name>A0A7W9AIK1_9SPHN</name>
<comment type="caution">
    <text evidence="2">The sequence shown here is derived from an EMBL/GenBank/DDBJ whole genome shotgun (WGS) entry which is preliminary data.</text>
</comment>
<dbReference type="InterPro" id="IPR038765">
    <property type="entry name" value="Papain-like_cys_pep_sf"/>
</dbReference>
<protein>
    <submittedName>
        <fullName evidence="2">Transglutaminase-like putative cysteine protease</fullName>
    </submittedName>
</protein>
<proteinExistence type="predicted"/>
<accession>A0A7W9AIK1</accession>
<dbReference type="PANTHER" id="PTHR33490">
    <property type="entry name" value="BLR5614 PROTEIN-RELATED"/>
    <property type="match status" value="1"/>
</dbReference>
<organism evidence="2 3">
    <name type="scientific">Sphingobium boeckii</name>
    <dbReference type="NCBI Taxonomy" id="1082345"/>
    <lineage>
        <taxon>Bacteria</taxon>
        <taxon>Pseudomonadati</taxon>
        <taxon>Pseudomonadota</taxon>
        <taxon>Alphaproteobacteria</taxon>
        <taxon>Sphingomonadales</taxon>
        <taxon>Sphingomonadaceae</taxon>
        <taxon>Sphingobium</taxon>
    </lineage>
</organism>